<feature type="compositionally biased region" description="Polar residues" evidence="1">
    <location>
        <begin position="7"/>
        <end position="21"/>
    </location>
</feature>
<evidence type="ECO:0000256" key="1">
    <source>
        <dbReference type="SAM" id="MobiDB-lite"/>
    </source>
</evidence>
<organism evidence="2">
    <name type="scientific">Anguilla anguilla</name>
    <name type="common">European freshwater eel</name>
    <name type="synonym">Muraena anguilla</name>
    <dbReference type="NCBI Taxonomy" id="7936"/>
    <lineage>
        <taxon>Eukaryota</taxon>
        <taxon>Metazoa</taxon>
        <taxon>Chordata</taxon>
        <taxon>Craniata</taxon>
        <taxon>Vertebrata</taxon>
        <taxon>Euteleostomi</taxon>
        <taxon>Actinopterygii</taxon>
        <taxon>Neopterygii</taxon>
        <taxon>Teleostei</taxon>
        <taxon>Anguilliformes</taxon>
        <taxon>Anguillidae</taxon>
        <taxon>Anguilla</taxon>
    </lineage>
</organism>
<dbReference type="AlphaFoldDB" id="A0A0E9VNT8"/>
<dbReference type="EMBL" id="GBXM01029684">
    <property type="protein sequence ID" value="JAH78893.1"/>
    <property type="molecule type" value="Transcribed_RNA"/>
</dbReference>
<protein>
    <submittedName>
        <fullName evidence="2">Uncharacterized protein</fullName>
    </submittedName>
</protein>
<name>A0A0E9VNT8_ANGAN</name>
<evidence type="ECO:0000313" key="2">
    <source>
        <dbReference type="EMBL" id="JAH78893.1"/>
    </source>
</evidence>
<proteinExistence type="predicted"/>
<reference evidence="2" key="2">
    <citation type="journal article" date="2015" name="Fish Shellfish Immunol.">
        <title>Early steps in the European eel (Anguilla anguilla)-Vibrio vulnificus interaction in the gills: Role of the RtxA13 toxin.</title>
        <authorList>
            <person name="Callol A."/>
            <person name="Pajuelo D."/>
            <person name="Ebbesson L."/>
            <person name="Teles M."/>
            <person name="MacKenzie S."/>
            <person name="Amaro C."/>
        </authorList>
    </citation>
    <scope>NUCLEOTIDE SEQUENCE</scope>
</reference>
<sequence length="63" mass="7119">MADQPVLTLQGQTKYASSNLTGPRKSSYCRLYSSEEPVCDKQSLDMRSSNGLTHAYERFVKML</sequence>
<reference evidence="2" key="1">
    <citation type="submission" date="2014-11" db="EMBL/GenBank/DDBJ databases">
        <authorList>
            <person name="Amaro Gonzalez C."/>
        </authorList>
    </citation>
    <scope>NUCLEOTIDE SEQUENCE</scope>
</reference>
<accession>A0A0E9VNT8</accession>
<feature type="region of interest" description="Disordered" evidence="1">
    <location>
        <begin position="1"/>
        <end position="25"/>
    </location>
</feature>